<evidence type="ECO:0000259" key="2">
    <source>
        <dbReference type="Pfam" id="PF16201"/>
    </source>
</evidence>
<protein>
    <recommendedName>
        <fullName evidence="6">Nucleolar pre-ribosomal-associated protein 1</fullName>
    </recommendedName>
</protein>
<keyword evidence="5" id="KW-1185">Reference proteome</keyword>
<dbReference type="Pfam" id="PF11707">
    <property type="entry name" value="Npa1"/>
    <property type="match status" value="1"/>
</dbReference>
<dbReference type="InterPro" id="IPR039844">
    <property type="entry name" value="URB1"/>
</dbReference>
<evidence type="ECO:0000259" key="1">
    <source>
        <dbReference type="Pfam" id="PF11707"/>
    </source>
</evidence>
<evidence type="ECO:0008006" key="6">
    <source>
        <dbReference type="Google" id="ProtNLM"/>
    </source>
</evidence>
<evidence type="ECO:0000313" key="4">
    <source>
        <dbReference type="EMBL" id="KAH3676519.1"/>
    </source>
</evidence>
<feature type="domain" description="URB1 central HEAT repeat" evidence="3">
    <location>
        <begin position="607"/>
        <end position="787"/>
    </location>
</feature>
<dbReference type="Proteomes" id="UP000774326">
    <property type="component" value="Unassembled WGS sequence"/>
</dbReference>
<dbReference type="PANTHER" id="PTHR13500">
    <property type="entry name" value="NUCLEOLAR PRERIBOSOMAL-ASSOCIATED PROTEIN 1"/>
    <property type="match status" value="1"/>
</dbReference>
<dbReference type="InterPro" id="IPR032436">
    <property type="entry name" value="URB1_C"/>
</dbReference>
<gene>
    <name evidence="4" type="ORF">WICPIJ_009050</name>
</gene>
<dbReference type="GO" id="GO:0000463">
    <property type="term" value="P:maturation of LSU-rRNA from tricistronic rRNA transcript (SSU-rRNA, 5.8S rRNA, LSU-rRNA)"/>
    <property type="evidence" value="ECO:0007669"/>
    <property type="project" value="TreeGrafter"/>
</dbReference>
<evidence type="ECO:0000259" key="3">
    <source>
        <dbReference type="Pfam" id="PF26140"/>
    </source>
</evidence>
<feature type="domain" description="URB1 N-terminal" evidence="1">
    <location>
        <begin position="68"/>
        <end position="416"/>
    </location>
</feature>
<name>A0A9P8TF49_WICPI</name>
<dbReference type="Pfam" id="PF26140">
    <property type="entry name" value="HEAT_URB1"/>
    <property type="match status" value="1"/>
</dbReference>
<dbReference type="InterPro" id="IPR021714">
    <property type="entry name" value="URB1_N"/>
</dbReference>
<organism evidence="4 5">
    <name type="scientific">Wickerhamomyces pijperi</name>
    <name type="common">Yeast</name>
    <name type="synonym">Pichia pijperi</name>
    <dbReference type="NCBI Taxonomy" id="599730"/>
    <lineage>
        <taxon>Eukaryota</taxon>
        <taxon>Fungi</taxon>
        <taxon>Dikarya</taxon>
        <taxon>Ascomycota</taxon>
        <taxon>Saccharomycotina</taxon>
        <taxon>Saccharomycetes</taxon>
        <taxon>Phaffomycetales</taxon>
        <taxon>Wickerhamomycetaceae</taxon>
        <taxon>Wickerhamomyces</taxon>
    </lineage>
</organism>
<dbReference type="Pfam" id="PF16201">
    <property type="entry name" value="NopRA1"/>
    <property type="match status" value="1"/>
</dbReference>
<dbReference type="InterPro" id="IPR059018">
    <property type="entry name" value="HEAT_URB1"/>
</dbReference>
<feature type="domain" description="URB1 C-terminal" evidence="2">
    <location>
        <begin position="1492"/>
        <end position="1712"/>
    </location>
</feature>
<accession>A0A9P8TF49</accession>
<dbReference type="GO" id="GO:0000466">
    <property type="term" value="P:maturation of 5.8S rRNA from tricistronic rRNA transcript (SSU-rRNA, 5.8S rRNA, LSU-rRNA)"/>
    <property type="evidence" value="ECO:0007669"/>
    <property type="project" value="TreeGrafter"/>
</dbReference>
<proteinExistence type="predicted"/>
<reference evidence="4" key="2">
    <citation type="submission" date="2021-01" db="EMBL/GenBank/DDBJ databases">
        <authorList>
            <person name="Schikora-Tamarit M.A."/>
        </authorList>
    </citation>
    <scope>NUCLEOTIDE SEQUENCE</scope>
    <source>
        <strain evidence="4">CBS2887</strain>
    </source>
</reference>
<comment type="caution">
    <text evidence="4">The sequence shown here is derived from an EMBL/GenBank/DDBJ whole genome shotgun (WGS) entry which is preliminary data.</text>
</comment>
<reference evidence="4" key="1">
    <citation type="journal article" date="2021" name="Open Biol.">
        <title>Shared evolutionary footprints suggest mitochondrial oxidative damage underlies multiple complex I losses in fungi.</title>
        <authorList>
            <person name="Schikora-Tamarit M.A."/>
            <person name="Marcet-Houben M."/>
            <person name="Nosek J."/>
            <person name="Gabaldon T."/>
        </authorList>
    </citation>
    <scope>NUCLEOTIDE SEQUENCE</scope>
    <source>
        <strain evidence="4">CBS2887</strain>
    </source>
</reference>
<dbReference type="OrthoDB" id="72892at2759"/>
<evidence type="ECO:0000313" key="5">
    <source>
        <dbReference type="Proteomes" id="UP000774326"/>
    </source>
</evidence>
<dbReference type="EMBL" id="JAEUBG010005227">
    <property type="protein sequence ID" value="KAH3676519.1"/>
    <property type="molecule type" value="Genomic_DNA"/>
</dbReference>
<dbReference type="PANTHER" id="PTHR13500:SF0">
    <property type="entry name" value="NUCLEOLAR PRE-RIBOSOMAL-ASSOCIATED PROTEIN 1"/>
    <property type="match status" value="1"/>
</dbReference>
<sequence>MSEVHPLRRANIKTVSTQNKSNAKHSKNSIVDNGAFEKLEQILKNMESKDHSDDISPILVFLSKGFSTQLIQAWSYYSHINDHSKFTSCTISLTKLIKRLSSTSVSTTSETANNGELSSAELQLQAVQSGVDIIKDILINHTKVIYRALTTLRASTVNPTLRLLNEFVVLGNGSLIDDFFSLFDFQLAVLPKLLNPTKTELGNIEGTKSKEYLSMRYCFIRFLLNFLKYANVIVRRDFIANNVKLFSSWVKHLGVIDSDSLIKLTLSQWSQYILQADSGVSKSLKIKVFNEWNVVKLLPVFHSKDPEVRSEFNQFLLRLFNDAKTGISFPSEDTWFSSTASTTASSNTITVNGKHFKCNNRIIYAVLTHLKPWDDDLQSQLTLNVLQSHGELIAPYVNYLASRGLHEPKLTSYWLGQTLLISKIIRLPLSGDITREGAKPASVSLLRELIVPSLLNRAVLMKCIHTCDVALVRQLSNQLILDSLNKLNHVITNYLDEQKYVDLKNDLIQACYLQLPDLSTVCLSLSDNYNKTPQNKILLLTSLMIIQNYVTLFNDTYNYSTVITKPYMDLISNNNNSTDAAASVSGFSNIDLVLLDQFFKLQKDQTSQFKWWIKSNGADHSLFTSLLQISTDSATSSNSGISVKIEELLHSLSSQTVIFNTSDSEKDINILKSSPIFPLLHSLQVISSSSVKAKSTLSSIYKVIDETISRAVKTPYKYLDQSNIVDRVSVFICALLEQWKYLSCEDDQSRDLAEKWLGLYLRYAVLSGESLVGVSSLLNAIDSSVVKKWLSAEESNLNDPIFQDNIDDLEYCDLITITPLNQLPSKLTATVRPTSDFDVLALFSRVNQIVSSEDSVRLKSVQDSLNVMFTQFGDFMYSYPSSITGKFSQLRFWSDLYLSHENEVGNYVSQILSDVFEQLDPSCFNSDDFSSVVVSKLSNPITAADEAVALVLAGSVWCLSGEQLRSVALNHQSEMVKIGALKTMLDRGLTLSSEEVVGFVEDVSSTEALLLVLKQFVKRDLIVFADFDALFEALIGSENSVCKEIIKQLISFPTDGADILAKLVGFVSKKNDLSLTMFIFSNISMEQYHQLPQSESLNELTNIITTHALSLLRSSNFADFSAMELSNIFTLNAASSVLSSEDRQFILEYYLSSSATATDKYTGHVTALITAIGDTSESTSMIRTWINKSILYLTKIFAEFETIPDSTVSFLVSLESLLQVSSNVTGLMNKTNLNALLEVIYTKWCHLEPALKFSAVLVSVLESTKRVKIDGKKLLQILINNEEILLLKANEGGADPKLNFLTMVNLLKLFKLDIAANSTMAIRDRLMLFYNGTTSASDLILFDVLEIIESKIGSSWIDSVYSWDLIDGLSQDDEDLVGSVRLVEKKKEGFVISLNKRFITNGLSNYQMTKPAVPSSSPSSSTTDGAVWSALETFFEQCQSLRGPDQVIYYDPLFLTLLVINNDELVKVTTVEDSSDLITKINVKKLIDFDLLQTLILNLSSTDQNLVQITIKILSAIQASLDKPTASSSTTGDSSTAATTTATSSDVHFKDSLFIKLYLTKILYTFHSNPTTPRIPLTIHLISQILPILSNPSHDLYEKAYRWVIKSPSLHANDIPLYVDITSFNSKDTIETNDVYYKNVSWLLNNVRAGLRDAEDLRLLQSRGFIEWALNLLNNPYCFISVKFLVLELLDRVVELADGAGVMGLITRYAGLLNLEQEIGKAKDTIITGSNREAKKLQKEQYLINLKQLAVKFGIVASSETTAGKRIREWTDGEVEGVVKRVVRA</sequence>
<dbReference type="GO" id="GO:0005730">
    <property type="term" value="C:nucleolus"/>
    <property type="evidence" value="ECO:0007669"/>
    <property type="project" value="TreeGrafter"/>
</dbReference>